<evidence type="ECO:0000256" key="1">
    <source>
        <dbReference type="ARBA" id="ARBA00004651"/>
    </source>
</evidence>
<keyword evidence="4 10" id="KW-1133">Transmembrane helix</keyword>
<feature type="transmembrane region" description="Helical" evidence="10">
    <location>
        <begin position="95"/>
        <end position="118"/>
    </location>
</feature>
<reference evidence="11 12" key="1">
    <citation type="submission" date="2021-03" db="EMBL/GenBank/DDBJ databases">
        <title>Antimicrobial resistance genes in bacteria isolated from Japanese honey, and their potential for conferring macrolide and lincosamide resistance in the American foulbrood pathogen Paenibacillus larvae.</title>
        <authorList>
            <person name="Okamoto M."/>
            <person name="Kumagai M."/>
            <person name="Kanamori H."/>
            <person name="Takamatsu D."/>
        </authorList>
    </citation>
    <scope>NUCLEOTIDE SEQUENCE [LARGE SCALE GENOMIC DNA]</scope>
    <source>
        <strain evidence="11 12">J1TS3</strain>
    </source>
</reference>
<keyword evidence="12" id="KW-1185">Reference proteome</keyword>
<dbReference type="Pfam" id="PF02537">
    <property type="entry name" value="CRCB"/>
    <property type="match status" value="1"/>
</dbReference>
<dbReference type="RefSeq" id="WP_212963189.1">
    <property type="nucleotide sequence ID" value="NZ_BOQT01000008.1"/>
</dbReference>
<keyword evidence="10" id="KW-0813">Transport</keyword>
<keyword evidence="6 10" id="KW-0407">Ion channel</keyword>
<comment type="subcellular location">
    <subcellularLocation>
        <location evidence="1 10">Cell membrane</location>
        <topology evidence="1 10">Multi-pass membrane protein</topology>
    </subcellularLocation>
</comment>
<gene>
    <name evidence="11" type="primary">crcB1</name>
    <name evidence="10" type="synonym">crcB</name>
    <name evidence="10" type="synonym">fluC</name>
    <name evidence="11" type="ORF">J1TS3_24760</name>
</gene>
<evidence type="ECO:0000313" key="11">
    <source>
        <dbReference type="EMBL" id="GIN21342.1"/>
    </source>
</evidence>
<keyword evidence="10" id="KW-0915">Sodium</keyword>
<feature type="transmembrane region" description="Helical" evidence="10">
    <location>
        <begin position="31"/>
        <end position="52"/>
    </location>
</feature>
<dbReference type="InterPro" id="IPR003691">
    <property type="entry name" value="FluC"/>
</dbReference>
<evidence type="ECO:0000256" key="5">
    <source>
        <dbReference type="ARBA" id="ARBA00023136"/>
    </source>
</evidence>
<feature type="binding site" evidence="10">
    <location>
        <position position="77"/>
    </location>
    <ligand>
        <name>Na(+)</name>
        <dbReference type="ChEBI" id="CHEBI:29101"/>
        <note>structural</note>
    </ligand>
</feature>
<protein>
    <recommendedName>
        <fullName evidence="10">Fluoride-specific ion channel FluC</fullName>
    </recommendedName>
</protein>
<comment type="caution">
    <text evidence="11">The sequence shown here is derived from an EMBL/GenBank/DDBJ whole genome shotgun (WGS) entry which is preliminary data.</text>
</comment>
<evidence type="ECO:0000256" key="10">
    <source>
        <dbReference type="HAMAP-Rule" id="MF_00454"/>
    </source>
</evidence>
<keyword evidence="2 10" id="KW-1003">Cell membrane</keyword>
<evidence type="ECO:0000256" key="7">
    <source>
        <dbReference type="ARBA" id="ARBA00035120"/>
    </source>
</evidence>
<dbReference type="EMBL" id="BOQT01000008">
    <property type="protein sequence ID" value="GIN21342.1"/>
    <property type="molecule type" value="Genomic_DNA"/>
</dbReference>
<comment type="activity regulation">
    <text evidence="10">Na(+) is not transported, but it plays an essential structural role and its presence is essential for fluoride channel function.</text>
</comment>
<feature type="transmembrane region" description="Helical" evidence="10">
    <location>
        <begin position="5"/>
        <end position="25"/>
    </location>
</feature>
<dbReference type="Proteomes" id="UP000680279">
    <property type="component" value="Unassembled WGS sequence"/>
</dbReference>
<keyword evidence="10" id="KW-0479">Metal-binding</keyword>
<comment type="similarity">
    <text evidence="7 10">Belongs to the fluoride channel Fluc/FEX (TC 1.A.43) family.</text>
</comment>
<evidence type="ECO:0000256" key="2">
    <source>
        <dbReference type="ARBA" id="ARBA00022475"/>
    </source>
</evidence>
<dbReference type="PANTHER" id="PTHR28259:SF1">
    <property type="entry name" value="FLUORIDE EXPORT PROTEIN 1-RELATED"/>
    <property type="match status" value="1"/>
</dbReference>
<evidence type="ECO:0000256" key="9">
    <source>
        <dbReference type="ARBA" id="ARBA00049940"/>
    </source>
</evidence>
<evidence type="ECO:0000256" key="3">
    <source>
        <dbReference type="ARBA" id="ARBA00022692"/>
    </source>
</evidence>
<evidence type="ECO:0000256" key="8">
    <source>
        <dbReference type="ARBA" id="ARBA00035585"/>
    </source>
</evidence>
<feature type="transmembrane region" description="Helical" evidence="10">
    <location>
        <begin position="64"/>
        <end position="83"/>
    </location>
</feature>
<dbReference type="PANTHER" id="PTHR28259">
    <property type="entry name" value="FLUORIDE EXPORT PROTEIN 1-RELATED"/>
    <property type="match status" value="1"/>
</dbReference>
<dbReference type="NCBIfam" id="TIGR00494">
    <property type="entry name" value="crcB"/>
    <property type="match status" value="1"/>
</dbReference>
<evidence type="ECO:0000313" key="12">
    <source>
        <dbReference type="Proteomes" id="UP000680279"/>
    </source>
</evidence>
<comment type="catalytic activity">
    <reaction evidence="8">
        <text>fluoride(in) = fluoride(out)</text>
        <dbReference type="Rhea" id="RHEA:76159"/>
        <dbReference type="ChEBI" id="CHEBI:17051"/>
    </reaction>
    <physiologicalReaction direction="left-to-right" evidence="8">
        <dbReference type="Rhea" id="RHEA:76160"/>
    </physiologicalReaction>
</comment>
<keyword evidence="3 10" id="KW-0812">Transmembrane</keyword>
<keyword evidence="5 10" id="KW-0472">Membrane</keyword>
<organism evidence="11 12">
    <name type="scientific">Siminovitchia fordii</name>
    <dbReference type="NCBI Taxonomy" id="254759"/>
    <lineage>
        <taxon>Bacteria</taxon>
        <taxon>Bacillati</taxon>
        <taxon>Bacillota</taxon>
        <taxon>Bacilli</taxon>
        <taxon>Bacillales</taxon>
        <taxon>Bacillaceae</taxon>
        <taxon>Siminovitchia</taxon>
    </lineage>
</organism>
<feature type="binding site" evidence="10">
    <location>
        <position position="74"/>
    </location>
    <ligand>
        <name>Na(+)</name>
        <dbReference type="ChEBI" id="CHEBI:29101"/>
        <note>structural</note>
    </ligand>
</feature>
<proteinExistence type="inferred from homology"/>
<evidence type="ECO:0000256" key="4">
    <source>
        <dbReference type="ARBA" id="ARBA00022989"/>
    </source>
</evidence>
<sequence>MNYLAVGLGGMAGSVIRYLISFYTVNLWSGYFPIGTFIANMCGCFFLGLLTGLNENKEVIPKTIMLGLGTGMIGSLTTFSTFSLETIQLFESSSIMAGFYVLSSICLGLLLAWVGFCIGNHRSRKGRLEN</sequence>
<comment type="function">
    <text evidence="9 10">Fluoride-specific ion channel. Important for reducing fluoride concentration in the cell, thus reducing its toxicity.</text>
</comment>
<keyword evidence="10" id="KW-0406">Ion transport</keyword>
<accession>A0ABQ4K6I5</accession>
<dbReference type="HAMAP" id="MF_00454">
    <property type="entry name" value="FluC"/>
    <property type="match status" value="1"/>
</dbReference>
<name>A0ABQ4K6I5_9BACI</name>
<evidence type="ECO:0000256" key="6">
    <source>
        <dbReference type="ARBA" id="ARBA00023303"/>
    </source>
</evidence>